<proteinExistence type="predicted"/>
<reference evidence="1 2" key="1">
    <citation type="submission" date="2022-01" db="EMBL/GenBank/DDBJ databases">
        <title>Whole genome-based taxonomy of the Shewanellaceae.</title>
        <authorList>
            <person name="Martin-Rodriguez A.J."/>
        </authorList>
    </citation>
    <scope>NUCLEOTIDE SEQUENCE [LARGE SCALE GENOMIC DNA]</scope>
    <source>
        <strain evidence="1 2">DSM 24955</strain>
    </source>
</reference>
<comment type="caution">
    <text evidence="1">The sequence shown here is derived from an EMBL/GenBank/DDBJ whole genome shotgun (WGS) entry which is preliminary data.</text>
</comment>
<dbReference type="Proteomes" id="UP001202134">
    <property type="component" value="Unassembled WGS sequence"/>
</dbReference>
<dbReference type="RefSeq" id="WP_248954393.1">
    <property type="nucleotide sequence ID" value="NZ_JAKIKU010000001.1"/>
</dbReference>
<accession>A0ABT0KJM1</accession>
<protein>
    <submittedName>
        <fullName evidence="1">Uncharacterized protein</fullName>
    </submittedName>
</protein>
<evidence type="ECO:0000313" key="2">
    <source>
        <dbReference type="Proteomes" id="UP001202134"/>
    </source>
</evidence>
<dbReference type="EMBL" id="JAKIKU010000001">
    <property type="protein sequence ID" value="MCL1043766.1"/>
    <property type="molecule type" value="Genomic_DNA"/>
</dbReference>
<gene>
    <name evidence="1" type="ORF">L2737_00235</name>
</gene>
<name>A0ABT0KJM1_9GAMM</name>
<evidence type="ECO:0000313" key="1">
    <source>
        <dbReference type="EMBL" id="MCL1043766.1"/>
    </source>
</evidence>
<sequence length="84" mass="9324">MSSIIKLLERMGQDSTLTDSKESSEKAINKADINNELKQALINKDVQAIVNQLDVCPDIYCLLFPADEEEAEEKPAEDKTEIAA</sequence>
<keyword evidence="2" id="KW-1185">Reference proteome</keyword>
<organism evidence="1 2">
    <name type="scientific">Shewanella electrodiphila</name>
    <dbReference type="NCBI Taxonomy" id="934143"/>
    <lineage>
        <taxon>Bacteria</taxon>
        <taxon>Pseudomonadati</taxon>
        <taxon>Pseudomonadota</taxon>
        <taxon>Gammaproteobacteria</taxon>
        <taxon>Alteromonadales</taxon>
        <taxon>Shewanellaceae</taxon>
        <taxon>Shewanella</taxon>
    </lineage>
</organism>